<evidence type="ECO:0000256" key="11">
    <source>
        <dbReference type="ARBA" id="ARBA00043906"/>
    </source>
</evidence>
<evidence type="ECO:0000256" key="10">
    <source>
        <dbReference type="ARBA" id="ARBA00023033"/>
    </source>
</evidence>
<dbReference type="InterPro" id="IPR017972">
    <property type="entry name" value="Cyt_P450_CS"/>
</dbReference>
<dbReference type="PRINTS" id="PR00385">
    <property type="entry name" value="P450"/>
</dbReference>
<feature type="binding site" description="axial binding residue" evidence="12">
    <location>
        <position position="458"/>
    </location>
    <ligand>
        <name>heme</name>
        <dbReference type="ChEBI" id="CHEBI:30413"/>
    </ligand>
    <ligandPart>
        <name>Fe</name>
        <dbReference type="ChEBI" id="CHEBI:18248"/>
    </ligandPart>
</feature>
<dbReference type="GO" id="GO:0020037">
    <property type="term" value="F:heme binding"/>
    <property type="evidence" value="ECO:0007669"/>
    <property type="project" value="InterPro"/>
</dbReference>
<organism evidence="14 15">
    <name type="scientific">Amblyomma americanum</name>
    <name type="common">Lone star tick</name>
    <dbReference type="NCBI Taxonomy" id="6943"/>
    <lineage>
        <taxon>Eukaryota</taxon>
        <taxon>Metazoa</taxon>
        <taxon>Ecdysozoa</taxon>
        <taxon>Arthropoda</taxon>
        <taxon>Chelicerata</taxon>
        <taxon>Arachnida</taxon>
        <taxon>Acari</taxon>
        <taxon>Parasitiformes</taxon>
        <taxon>Ixodida</taxon>
        <taxon>Ixodoidea</taxon>
        <taxon>Ixodidae</taxon>
        <taxon>Amblyomminae</taxon>
        <taxon>Amblyomma</taxon>
    </lineage>
</organism>
<evidence type="ECO:0000256" key="2">
    <source>
        <dbReference type="ARBA" id="ARBA00004174"/>
    </source>
</evidence>
<protein>
    <recommendedName>
        <fullName evidence="16">Cytochrome</fullName>
    </recommendedName>
</protein>
<keyword evidence="9 12" id="KW-0408">Iron</keyword>
<dbReference type="GO" id="GO:0016705">
    <property type="term" value="F:oxidoreductase activity, acting on paired donors, with incorporation or reduction of molecular oxygen"/>
    <property type="evidence" value="ECO:0007669"/>
    <property type="project" value="InterPro"/>
</dbReference>
<comment type="caution">
    <text evidence="14">The sequence shown here is derived from an EMBL/GenBank/DDBJ whole genome shotgun (WGS) entry which is preliminary data.</text>
</comment>
<dbReference type="PANTHER" id="PTHR24302:SF15">
    <property type="entry name" value="FATTY-ACID PEROXYGENASE"/>
    <property type="match status" value="1"/>
</dbReference>
<keyword evidence="6 12" id="KW-0479">Metal-binding</keyword>
<evidence type="ECO:0000256" key="8">
    <source>
        <dbReference type="ARBA" id="ARBA00023002"/>
    </source>
</evidence>
<gene>
    <name evidence="14" type="ORF">V5799_004411</name>
</gene>
<evidence type="ECO:0000313" key="15">
    <source>
        <dbReference type="Proteomes" id="UP001321473"/>
    </source>
</evidence>
<dbReference type="Gene3D" id="1.10.630.10">
    <property type="entry name" value="Cytochrome P450"/>
    <property type="match status" value="1"/>
</dbReference>
<dbReference type="PANTHER" id="PTHR24302">
    <property type="entry name" value="CYTOCHROME P450 FAMILY 3"/>
    <property type="match status" value="1"/>
</dbReference>
<keyword evidence="8 13" id="KW-0560">Oxidoreductase</keyword>
<keyword evidence="7" id="KW-0492">Microsome</keyword>
<comment type="function">
    <text evidence="11">Cytochromes P450 are a group of heme-thiolate monooxygenases. They oxidize a variety of structurally unrelated compounds, including steroids, fatty acids, and xenobiotics.</text>
</comment>
<evidence type="ECO:0000256" key="3">
    <source>
        <dbReference type="ARBA" id="ARBA00004406"/>
    </source>
</evidence>
<dbReference type="EMBL" id="JARKHS020034625">
    <property type="protein sequence ID" value="KAK8757958.1"/>
    <property type="molecule type" value="Genomic_DNA"/>
</dbReference>
<comment type="similarity">
    <text evidence="4 13">Belongs to the cytochrome P450 family.</text>
</comment>
<dbReference type="InterPro" id="IPR002401">
    <property type="entry name" value="Cyt_P450_E_grp-I"/>
</dbReference>
<keyword evidence="7" id="KW-0256">Endoplasmic reticulum</keyword>
<dbReference type="InterPro" id="IPR001128">
    <property type="entry name" value="Cyt_P450"/>
</dbReference>
<comment type="cofactor">
    <cofactor evidence="1 12">
        <name>heme</name>
        <dbReference type="ChEBI" id="CHEBI:30413"/>
    </cofactor>
</comment>
<dbReference type="Pfam" id="PF00067">
    <property type="entry name" value="p450"/>
    <property type="match status" value="1"/>
</dbReference>
<evidence type="ECO:0000256" key="7">
    <source>
        <dbReference type="ARBA" id="ARBA00022848"/>
    </source>
</evidence>
<dbReference type="GO" id="GO:0005789">
    <property type="term" value="C:endoplasmic reticulum membrane"/>
    <property type="evidence" value="ECO:0007669"/>
    <property type="project" value="UniProtKB-SubCell"/>
</dbReference>
<proteinExistence type="inferred from homology"/>
<evidence type="ECO:0000256" key="13">
    <source>
        <dbReference type="RuleBase" id="RU000461"/>
    </source>
</evidence>
<dbReference type="InterPro" id="IPR050705">
    <property type="entry name" value="Cytochrome_P450_3A"/>
</dbReference>
<dbReference type="CDD" id="cd11055">
    <property type="entry name" value="CYP3A-like"/>
    <property type="match status" value="1"/>
</dbReference>
<evidence type="ECO:0000256" key="5">
    <source>
        <dbReference type="ARBA" id="ARBA00022617"/>
    </source>
</evidence>
<evidence type="ECO:0000256" key="9">
    <source>
        <dbReference type="ARBA" id="ARBA00023004"/>
    </source>
</evidence>
<keyword evidence="10 13" id="KW-0503">Monooxygenase</keyword>
<reference evidence="14 15" key="1">
    <citation type="journal article" date="2023" name="Arcadia Sci">
        <title>De novo assembly of a long-read Amblyomma americanum tick genome.</title>
        <authorList>
            <person name="Chou S."/>
            <person name="Poskanzer K.E."/>
            <person name="Rollins M."/>
            <person name="Thuy-Boun P.S."/>
        </authorList>
    </citation>
    <scope>NUCLEOTIDE SEQUENCE [LARGE SCALE GENOMIC DNA]</scope>
    <source>
        <strain evidence="14">F_SG_1</strain>
        <tissue evidence="14">Salivary glands</tissue>
    </source>
</reference>
<evidence type="ECO:0000256" key="12">
    <source>
        <dbReference type="PIRSR" id="PIRSR602401-1"/>
    </source>
</evidence>
<dbReference type="FunFam" id="1.10.630.10:FF:000182">
    <property type="entry name" value="Cytochrome P450 3A4"/>
    <property type="match status" value="1"/>
</dbReference>
<dbReference type="AlphaFoldDB" id="A0AAQ4D668"/>
<evidence type="ECO:0000256" key="4">
    <source>
        <dbReference type="ARBA" id="ARBA00010617"/>
    </source>
</evidence>
<dbReference type="InterPro" id="IPR036396">
    <property type="entry name" value="Cyt_P450_sf"/>
</dbReference>
<name>A0AAQ4D668_AMBAM</name>
<evidence type="ECO:0000256" key="6">
    <source>
        <dbReference type="ARBA" id="ARBA00022723"/>
    </source>
</evidence>
<dbReference type="PROSITE" id="PS00086">
    <property type="entry name" value="CYTOCHROME_P450"/>
    <property type="match status" value="1"/>
</dbReference>
<comment type="subcellular location">
    <subcellularLocation>
        <location evidence="3">Endoplasmic reticulum membrane</location>
        <topology evidence="3">Peripheral membrane protein</topology>
    </subcellularLocation>
    <subcellularLocation>
        <location evidence="2">Microsome membrane</location>
        <topology evidence="2">Peripheral membrane protein</topology>
    </subcellularLocation>
</comment>
<keyword evidence="15" id="KW-1185">Reference proteome</keyword>
<evidence type="ECO:0000256" key="1">
    <source>
        <dbReference type="ARBA" id="ARBA00001971"/>
    </source>
</evidence>
<dbReference type="GO" id="GO:0005506">
    <property type="term" value="F:iron ion binding"/>
    <property type="evidence" value="ECO:0007669"/>
    <property type="project" value="InterPro"/>
</dbReference>
<dbReference type="GO" id="GO:0008395">
    <property type="term" value="F:steroid hydroxylase activity"/>
    <property type="evidence" value="ECO:0007669"/>
    <property type="project" value="TreeGrafter"/>
</dbReference>
<keyword evidence="5 12" id="KW-0349">Heme</keyword>
<dbReference type="SUPFAM" id="SSF48264">
    <property type="entry name" value="Cytochrome P450"/>
    <property type="match status" value="1"/>
</dbReference>
<sequence>MFVAGALLILSTALLAALLIWRRRHFSYFEKLGIPGPKPNLIWGNLREYHSKNLYKMLAEWQDKYGDVYGFYNGDVPFVVLRDLDFIEHVFVRNFQNFVDRGLTMMTDQMHPVLKKSIMHVGGSQWKSIRTCVAYGMSDGKLKQMMPHIEEDAGIFVKSLEKFADSGKEVHMLEKLEELSMDYVARGSFGIDERFQGKADHPLMAVAKKTLRGVMKGFFHMAAQSTTTLQVIMKPICWLSLMLEEYSFTNFDTQTAKVVQLRKNDPTLRKPDILQNLIDAEYVEDEKEGSDKQASNEVLKRRALTIDEVITSATVLFIAGFETTATGLSYVFFCLAKHPDVQEKLRREIVDSVGTNGYLDYEIVMKRLKYLHYVVDEALRLYPPGLTFATRRAKEDFEYNGIKFSAGTCFMAPSYQIQRDPRYWTNPLEFDPDRFAPENETPQTKAANIPFGVGPRNCVGKRLALLKTRYTVARLLQKYRFELGPSQMGSMEIGQYGMVSTPLRGPWVLIHSVAEEHRKS</sequence>
<evidence type="ECO:0008006" key="16">
    <source>
        <dbReference type="Google" id="ProtNLM"/>
    </source>
</evidence>
<accession>A0AAQ4D668</accession>
<dbReference type="Proteomes" id="UP001321473">
    <property type="component" value="Unassembled WGS sequence"/>
</dbReference>
<dbReference type="PRINTS" id="PR00463">
    <property type="entry name" value="EP450I"/>
</dbReference>
<evidence type="ECO:0000313" key="14">
    <source>
        <dbReference type="EMBL" id="KAK8757958.1"/>
    </source>
</evidence>